<dbReference type="InterPro" id="IPR015876">
    <property type="entry name" value="Acyl-CoA_DS"/>
</dbReference>
<comment type="cofactor">
    <cofactor evidence="12">
        <name>Fe(2+)</name>
        <dbReference type="ChEBI" id="CHEBI:29033"/>
    </cofactor>
</comment>
<keyword evidence="9" id="KW-0443">Lipid metabolism</keyword>
<keyword evidence="5 12" id="KW-0812">Transmembrane</keyword>
<feature type="transmembrane region" description="Helical" evidence="13">
    <location>
        <begin position="59"/>
        <end position="79"/>
    </location>
</feature>
<evidence type="ECO:0008006" key="16">
    <source>
        <dbReference type="Google" id="ProtNLM"/>
    </source>
</evidence>
<evidence type="ECO:0000256" key="1">
    <source>
        <dbReference type="ARBA" id="ARBA00004141"/>
    </source>
</evidence>
<evidence type="ECO:0000256" key="12">
    <source>
        <dbReference type="RuleBase" id="RU000581"/>
    </source>
</evidence>
<dbReference type="GO" id="GO:0042761">
    <property type="term" value="P:very long-chain fatty acid biosynthetic process"/>
    <property type="evidence" value="ECO:0007669"/>
    <property type="project" value="TreeGrafter"/>
</dbReference>
<evidence type="ECO:0000256" key="8">
    <source>
        <dbReference type="ARBA" id="ARBA00023002"/>
    </source>
</evidence>
<evidence type="ECO:0000256" key="6">
    <source>
        <dbReference type="ARBA" id="ARBA00022832"/>
    </source>
</evidence>
<dbReference type="PANTHER" id="PTHR11351">
    <property type="entry name" value="ACYL-COA DESATURASE"/>
    <property type="match status" value="1"/>
</dbReference>
<evidence type="ECO:0000256" key="13">
    <source>
        <dbReference type="SAM" id="Phobius"/>
    </source>
</evidence>
<dbReference type="PRINTS" id="PR00075">
    <property type="entry name" value="FACDDSATRASE"/>
</dbReference>
<name>A0A4Y7JZ06_PAPSO</name>
<comment type="pathway">
    <text evidence="2">Lipid metabolism.</text>
</comment>
<evidence type="ECO:0000256" key="5">
    <source>
        <dbReference type="ARBA" id="ARBA00022692"/>
    </source>
</evidence>
<organism evidence="14 15">
    <name type="scientific">Papaver somniferum</name>
    <name type="common">Opium poppy</name>
    <dbReference type="NCBI Taxonomy" id="3469"/>
    <lineage>
        <taxon>Eukaryota</taxon>
        <taxon>Viridiplantae</taxon>
        <taxon>Streptophyta</taxon>
        <taxon>Embryophyta</taxon>
        <taxon>Tracheophyta</taxon>
        <taxon>Spermatophyta</taxon>
        <taxon>Magnoliopsida</taxon>
        <taxon>Ranunculales</taxon>
        <taxon>Papaveraceae</taxon>
        <taxon>Papaveroideae</taxon>
        <taxon>Papaver</taxon>
    </lineage>
</organism>
<evidence type="ECO:0000256" key="2">
    <source>
        <dbReference type="ARBA" id="ARBA00005189"/>
    </source>
</evidence>
<proteinExistence type="inferred from homology"/>
<dbReference type="GO" id="GO:0005789">
    <property type="term" value="C:endoplasmic reticulum membrane"/>
    <property type="evidence" value="ECO:0007669"/>
    <property type="project" value="TreeGrafter"/>
</dbReference>
<keyword evidence="6" id="KW-0276">Fatty acid metabolism</keyword>
<comment type="subcellular location">
    <subcellularLocation>
        <location evidence="1">Membrane</location>
        <topology evidence="1">Multi-pass membrane protein</topology>
    </subcellularLocation>
</comment>
<dbReference type="Gramene" id="RZC66324">
    <property type="protein sequence ID" value="RZC66324"/>
    <property type="gene ID" value="C5167_010015"/>
</dbReference>
<evidence type="ECO:0000256" key="10">
    <source>
        <dbReference type="ARBA" id="ARBA00023136"/>
    </source>
</evidence>
<dbReference type="GO" id="GO:0016717">
    <property type="term" value="F:oxidoreductase activity, acting on paired donors, with oxidation of a pair of donors resulting in the reduction of molecular oxygen to two molecules of water"/>
    <property type="evidence" value="ECO:0007669"/>
    <property type="project" value="InterPro"/>
</dbReference>
<dbReference type="EMBL" id="CM010720">
    <property type="protein sequence ID" value="RZC66324.1"/>
    <property type="molecule type" value="Genomic_DNA"/>
</dbReference>
<feature type="transmembrane region" description="Helical" evidence="13">
    <location>
        <begin position="29"/>
        <end position="53"/>
    </location>
</feature>
<evidence type="ECO:0000313" key="15">
    <source>
        <dbReference type="Proteomes" id="UP000316621"/>
    </source>
</evidence>
<evidence type="ECO:0000256" key="9">
    <source>
        <dbReference type="ARBA" id="ARBA00023098"/>
    </source>
</evidence>
<keyword evidence="15" id="KW-1185">Reference proteome</keyword>
<dbReference type="PANTHER" id="PTHR11351:SF31">
    <property type="entry name" value="DESATURASE 1, ISOFORM A-RELATED"/>
    <property type="match status" value="1"/>
</dbReference>
<keyword evidence="7 13" id="KW-1133">Transmembrane helix</keyword>
<evidence type="ECO:0000256" key="4">
    <source>
        <dbReference type="ARBA" id="ARBA00022516"/>
    </source>
</evidence>
<dbReference type="OrthoDB" id="10260134at2759"/>
<accession>A0A4Y7JZ06</accession>
<evidence type="ECO:0000256" key="3">
    <source>
        <dbReference type="ARBA" id="ARBA00009295"/>
    </source>
</evidence>
<dbReference type="Proteomes" id="UP000316621">
    <property type="component" value="Chromosome 6"/>
</dbReference>
<comment type="domain">
    <text evidence="12">The histidine box domains are involved in binding the catalytic metal ions.</text>
</comment>
<protein>
    <recommendedName>
        <fullName evidence="16">Fatty acid desaturase domain-containing protein</fullName>
    </recommendedName>
</protein>
<keyword evidence="4 12" id="KW-0444">Lipid biosynthesis</keyword>
<keyword evidence="10 13" id="KW-0472">Membrane</keyword>
<evidence type="ECO:0000256" key="7">
    <source>
        <dbReference type="ARBA" id="ARBA00022989"/>
    </source>
</evidence>
<dbReference type="STRING" id="3469.A0A4Y7JZ06"/>
<sequence>MAVETVYHPNGVAQLLHMKRERRFLSKRIWDFSDAINLGILILGIAVLLVAPFHFTWSALWVSLVLHWVTIHLGVTLCFHRNLAHKSFKLTKPLEYLFAYFGLHAAQRDTMWWVSVHRHHHQFTDSDRDPHSPVEGFWFSHINWLFHHNYIDEKVGTTVIMPLSSPPGWGLNGGNSTCLGTL</sequence>
<reference evidence="14 15" key="1">
    <citation type="journal article" date="2018" name="Science">
        <title>The opium poppy genome and morphinan production.</title>
        <authorList>
            <person name="Guo L."/>
            <person name="Winzer T."/>
            <person name="Yang X."/>
            <person name="Li Y."/>
            <person name="Ning Z."/>
            <person name="He Z."/>
            <person name="Teodor R."/>
            <person name="Lu Y."/>
            <person name="Bowser T.A."/>
            <person name="Graham I.A."/>
            <person name="Ye K."/>
        </authorList>
    </citation>
    <scope>NUCLEOTIDE SEQUENCE [LARGE SCALE GENOMIC DNA]</scope>
    <source>
        <strain evidence="15">cv. HN1</strain>
        <tissue evidence="14">Leaves</tissue>
    </source>
</reference>
<gene>
    <name evidence="14" type="ORF">C5167_010015</name>
</gene>
<evidence type="ECO:0000256" key="11">
    <source>
        <dbReference type="ARBA" id="ARBA00023160"/>
    </source>
</evidence>
<keyword evidence="8 12" id="KW-0560">Oxidoreductase</keyword>
<evidence type="ECO:0000313" key="14">
    <source>
        <dbReference type="EMBL" id="RZC66324.1"/>
    </source>
</evidence>
<dbReference type="AlphaFoldDB" id="A0A4Y7JZ06"/>
<keyword evidence="11 12" id="KW-0275">Fatty acid biosynthesis</keyword>
<comment type="similarity">
    <text evidence="3 12">Belongs to the fatty acid desaturase type 1 family.</text>
</comment>